<feature type="chain" id="PRO_5023966467" description="Leishmanolysin-like peptidase" evidence="10">
    <location>
        <begin position="25"/>
        <end position="642"/>
    </location>
</feature>
<dbReference type="OrthoDB" id="527990at2759"/>
<evidence type="ECO:0000256" key="4">
    <source>
        <dbReference type="ARBA" id="ARBA00022801"/>
    </source>
</evidence>
<dbReference type="GO" id="GO:0007155">
    <property type="term" value="P:cell adhesion"/>
    <property type="evidence" value="ECO:0007669"/>
    <property type="project" value="InterPro"/>
</dbReference>
<keyword evidence="2 10" id="KW-0645">Protease</keyword>
<feature type="binding site" evidence="9">
    <location>
        <position position="244"/>
    </location>
    <ligand>
        <name>Zn(2+)</name>
        <dbReference type="ChEBI" id="CHEBI:29105"/>
        <note>catalytic</note>
    </ligand>
</feature>
<feature type="region of interest" description="Disordered" evidence="11">
    <location>
        <begin position="594"/>
        <end position="614"/>
    </location>
</feature>
<keyword evidence="6 9" id="KW-0482">Metalloprotease</keyword>
<dbReference type="FunFam" id="3.90.132.10:FF:000001">
    <property type="entry name" value="leishmanolysin-like peptidase isoform X2"/>
    <property type="match status" value="1"/>
</dbReference>
<dbReference type="Gene3D" id="3.90.132.10">
    <property type="entry name" value="Leishmanolysin , domain 2"/>
    <property type="match status" value="1"/>
</dbReference>
<keyword evidence="4 10" id="KW-0378">Hydrolase</keyword>
<dbReference type="InterPro" id="IPR001577">
    <property type="entry name" value="Peptidase_M8"/>
</dbReference>
<dbReference type="AlphaFoldDB" id="A0A1X7U3Z5"/>
<keyword evidence="3 9" id="KW-0479">Metal-binding</keyword>
<dbReference type="PANTHER" id="PTHR10942">
    <property type="entry name" value="LEISHMANOLYSIN-LIKE PEPTIDASE"/>
    <property type="match status" value="1"/>
</dbReference>
<evidence type="ECO:0000313" key="14">
    <source>
        <dbReference type="Proteomes" id="UP000007879"/>
    </source>
</evidence>
<feature type="signal peptide" evidence="10">
    <location>
        <begin position="1"/>
        <end position="24"/>
    </location>
</feature>
<reference evidence="13" key="2">
    <citation type="submission" date="2017-05" db="UniProtKB">
        <authorList>
            <consortium name="EnsemblMetazoa"/>
        </authorList>
    </citation>
    <scope>IDENTIFICATION</scope>
</reference>
<dbReference type="Gene3D" id="3.10.170.20">
    <property type="match status" value="1"/>
</dbReference>
<evidence type="ECO:0000313" key="13">
    <source>
        <dbReference type="EnsemblMetazoa" id="Aqu2.1.22171_001"/>
    </source>
</evidence>
<accession>A0A1X7U3Z5</accession>
<feature type="binding site" evidence="9">
    <location>
        <position position="248"/>
    </location>
    <ligand>
        <name>Zn(2+)</name>
        <dbReference type="ChEBI" id="CHEBI:29105"/>
        <note>catalytic</note>
    </ligand>
</feature>
<evidence type="ECO:0000256" key="7">
    <source>
        <dbReference type="ARBA" id="ARBA00039717"/>
    </source>
</evidence>
<keyword evidence="12" id="KW-1133">Transmembrane helix</keyword>
<reference evidence="14" key="1">
    <citation type="journal article" date="2010" name="Nature">
        <title>The Amphimedon queenslandica genome and the evolution of animal complexity.</title>
        <authorList>
            <person name="Srivastava M."/>
            <person name="Simakov O."/>
            <person name="Chapman J."/>
            <person name="Fahey B."/>
            <person name="Gauthier M.E."/>
            <person name="Mitros T."/>
            <person name="Richards G.S."/>
            <person name="Conaco C."/>
            <person name="Dacre M."/>
            <person name="Hellsten U."/>
            <person name="Larroux C."/>
            <person name="Putnam N.H."/>
            <person name="Stanke M."/>
            <person name="Adamska M."/>
            <person name="Darling A."/>
            <person name="Degnan S.M."/>
            <person name="Oakley T.H."/>
            <person name="Plachetzki D.C."/>
            <person name="Zhai Y."/>
            <person name="Adamski M."/>
            <person name="Calcino A."/>
            <person name="Cummins S.F."/>
            <person name="Goodstein D.M."/>
            <person name="Harris C."/>
            <person name="Jackson D.J."/>
            <person name="Leys S.P."/>
            <person name="Shu S."/>
            <person name="Woodcroft B.J."/>
            <person name="Vervoort M."/>
            <person name="Kosik K.S."/>
            <person name="Manning G."/>
            <person name="Degnan B.M."/>
            <person name="Rokhsar D.S."/>
        </authorList>
    </citation>
    <scope>NUCLEOTIDE SEQUENCE [LARGE SCALE GENOMIC DNA]</scope>
</reference>
<evidence type="ECO:0000256" key="2">
    <source>
        <dbReference type="ARBA" id="ARBA00022670"/>
    </source>
</evidence>
<dbReference type="PANTHER" id="PTHR10942:SF0">
    <property type="entry name" value="LEISHMANOLYSIN-LIKE PEPTIDASE"/>
    <property type="match status" value="1"/>
</dbReference>
<keyword evidence="14" id="KW-1185">Reference proteome</keyword>
<dbReference type="EC" id="3.4.24.-" evidence="10"/>
<keyword evidence="12" id="KW-0472">Membrane</keyword>
<dbReference type="EnsemblMetazoa" id="XM_020000796.1">
    <property type="protein sequence ID" value="XP_019856355.1"/>
    <property type="gene ID" value="LOC100640888"/>
</dbReference>
<dbReference type="GO" id="GO:0004222">
    <property type="term" value="F:metalloendopeptidase activity"/>
    <property type="evidence" value="ECO:0007669"/>
    <property type="project" value="UniProtKB-UniRule"/>
</dbReference>
<evidence type="ECO:0000256" key="5">
    <source>
        <dbReference type="ARBA" id="ARBA00022833"/>
    </source>
</evidence>
<evidence type="ECO:0000256" key="3">
    <source>
        <dbReference type="ARBA" id="ARBA00022723"/>
    </source>
</evidence>
<dbReference type="InParanoid" id="A0A1X7U3Z5"/>
<dbReference type="GO" id="GO:0016020">
    <property type="term" value="C:membrane"/>
    <property type="evidence" value="ECO:0007669"/>
    <property type="project" value="InterPro"/>
</dbReference>
<dbReference type="SUPFAM" id="SSF55486">
    <property type="entry name" value="Metalloproteases ('zincins'), catalytic domain"/>
    <property type="match status" value="1"/>
</dbReference>
<dbReference type="eggNOG" id="KOG2556">
    <property type="taxonomic scope" value="Eukaryota"/>
</dbReference>
<dbReference type="EnsemblMetazoa" id="Aqu2.1.22171_001">
    <property type="protein sequence ID" value="Aqu2.1.22171_001"/>
    <property type="gene ID" value="Aqu2.1.22171"/>
</dbReference>
<dbReference type="Proteomes" id="UP000007879">
    <property type="component" value="Unassembled WGS sequence"/>
</dbReference>
<sequence>MNGPGQSYFLSLLFCVLCCSQLYAFDDIQNTASHIQQIGKIKHRVPLEEHHHMVKREANQAFRLSIHYDNSVETGLPEGTRTTIKNMIVPQLKTFLESLLMVRPLNVPILLDRDCVGGTFVFPSINSTLPCASTCKATTMCGQAVVPMEHLKQCIECKNSTQTTDCQSIDEEGDGIEDADMILYVSAVNTSPCGTGSGGPSTIAFASSCQMESALDRPIAGNVNFCPNIFATESAGNIFATAKHEVFHALAFSTSLYPFWRDEQGEPRTERNEFGFPPNVSDNGGRRFDWSNTTIMEFNYTDWEVFSGTVTHTVNLMVTPKVLEHGRRHFGCSTLKGIEMENQGGPGTELSHWEKRIFGNEIMTGVIDFGPVLSNVTLALLEDSGWYRVNFSHGEFLEWGYGAGCTFASNSCFAYNRQSLSPFCNVPQANNELNCSVDRVSISICNLKTDLGLSLPQEYRYFNNSRSGGQLEIADYCPYQANVRFDNGRTGDCSNATNQLPAGSNAFGERYGEGAACFTQPVPLTAPLSRSLGAGCFRYTCNADNTKLAVFVNSVSYTCDQPGNVLNVMNDGIVGTIQCPSSFEGLCQKSIDFPTTSPPTSSSPTPTPSSTTASTPSSGVAINFMKFLLLVPLFTAFLVVFG</sequence>
<dbReference type="GO" id="GO:0005737">
    <property type="term" value="C:cytoplasm"/>
    <property type="evidence" value="ECO:0007669"/>
    <property type="project" value="TreeGrafter"/>
</dbReference>
<evidence type="ECO:0000256" key="12">
    <source>
        <dbReference type="SAM" id="Phobius"/>
    </source>
</evidence>
<dbReference type="Gene3D" id="2.10.55.10">
    <property type="entry name" value="Leishmanolysin domain 3"/>
    <property type="match status" value="1"/>
</dbReference>
<comment type="cofactor">
    <cofactor evidence="9 10">
        <name>Zn(2+)</name>
        <dbReference type="ChEBI" id="CHEBI:29105"/>
    </cofactor>
    <text evidence="9 10">Binds 1 zinc ion per subunit.</text>
</comment>
<evidence type="ECO:0000256" key="10">
    <source>
        <dbReference type="RuleBase" id="RU366077"/>
    </source>
</evidence>
<feature type="binding site" evidence="9">
    <location>
        <position position="352"/>
    </location>
    <ligand>
        <name>Zn(2+)</name>
        <dbReference type="ChEBI" id="CHEBI:29105"/>
        <note>catalytic</note>
    </ligand>
</feature>
<evidence type="ECO:0000256" key="11">
    <source>
        <dbReference type="SAM" id="MobiDB-lite"/>
    </source>
</evidence>
<comment type="similarity">
    <text evidence="1 10">Belongs to the peptidase M8 family.</text>
</comment>
<evidence type="ECO:0000256" key="9">
    <source>
        <dbReference type="PIRSR" id="PIRSR601577-2"/>
    </source>
</evidence>
<name>A0A1X7U3Z5_AMPQE</name>
<dbReference type="KEGG" id="aqu:100640888"/>
<keyword evidence="12" id="KW-0812">Transmembrane</keyword>
<protein>
    <recommendedName>
        <fullName evidence="7 10">Leishmanolysin-like peptidase</fullName>
        <ecNumber evidence="10">3.4.24.-</ecNumber>
    </recommendedName>
</protein>
<keyword evidence="10" id="KW-0732">Signal</keyword>
<organism evidence="13">
    <name type="scientific">Amphimedon queenslandica</name>
    <name type="common">Sponge</name>
    <dbReference type="NCBI Taxonomy" id="400682"/>
    <lineage>
        <taxon>Eukaryota</taxon>
        <taxon>Metazoa</taxon>
        <taxon>Porifera</taxon>
        <taxon>Demospongiae</taxon>
        <taxon>Heteroscleromorpha</taxon>
        <taxon>Haplosclerida</taxon>
        <taxon>Niphatidae</taxon>
        <taxon>Amphimedon</taxon>
    </lineage>
</organism>
<dbReference type="Pfam" id="PF01457">
    <property type="entry name" value="Peptidase_M8"/>
    <property type="match status" value="1"/>
</dbReference>
<evidence type="ECO:0000256" key="1">
    <source>
        <dbReference type="ARBA" id="ARBA00005860"/>
    </source>
</evidence>
<dbReference type="GO" id="GO:0046872">
    <property type="term" value="F:metal ion binding"/>
    <property type="evidence" value="ECO:0007669"/>
    <property type="project" value="UniProtKB-KW"/>
</dbReference>
<evidence type="ECO:0000256" key="8">
    <source>
        <dbReference type="PIRSR" id="PIRSR601577-1"/>
    </source>
</evidence>
<feature type="transmembrane region" description="Helical" evidence="12">
    <location>
        <begin position="620"/>
        <end position="641"/>
    </location>
</feature>
<gene>
    <name evidence="13" type="primary">100640888</name>
</gene>
<keyword evidence="5 9" id="KW-0862">Zinc</keyword>
<dbReference type="GO" id="GO:0006508">
    <property type="term" value="P:proteolysis"/>
    <property type="evidence" value="ECO:0007669"/>
    <property type="project" value="UniProtKB-KW"/>
</dbReference>
<feature type="active site" evidence="8">
    <location>
        <position position="245"/>
    </location>
</feature>
<evidence type="ECO:0000256" key="6">
    <source>
        <dbReference type="ARBA" id="ARBA00023049"/>
    </source>
</evidence>
<proteinExistence type="inferred from homology"/>